<evidence type="ECO:0000256" key="1">
    <source>
        <dbReference type="SAM" id="MobiDB-lite"/>
    </source>
</evidence>
<dbReference type="EMBL" id="KB743950">
    <property type="protein sequence ID" value="EOA96516.1"/>
    <property type="molecule type" value="Genomic_DNA"/>
</dbReference>
<feature type="region of interest" description="Disordered" evidence="1">
    <location>
        <begin position="1"/>
        <end position="44"/>
    </location>
</feature>
<feature type="compositionally biased region" description="Basic and acidic residues" evidence="1">
    <location>
        <begin position="33"/>
        <end position="44"/>
    </location>
</feature>
<name>R0JHR0_ANAPL</name>
<feature type="compositionally biased region" description="Polar residues" evidence="1">
    <location>
        <begin position="19"/>
        <end position="31"/>
    </location>
</feature>
<sequence length="162" mass="18032">MAKANNNSPLTHTDIPFSVTEQVQAVPTPSTYPREEETQRQDTDTTHVSMGSYCAFNSTFSQDAQMKRKLDSGGKEEKDSVGNRSLLPCVHFGTVMDHACIFSAEANSLTSLSINLHQKDILLIRPYKSVFGHDDVTSTNLKQGQITEMQRDADHRNAENTK</sequence>
<accession>R0JHR0</accession>
<evidence type="ECO:0000313" key="3">
    <source>
        <dbReference type="Proteomes" id="UP000296049"/>
    </source>
</evidence>
<proteinExistence type="predicted"/>
<protein>
    <submittedName>
        <fullName evidence="2">Uncharacterized protein</fullName>
    </submittedName>
</protein>
<dbReference type="AlphaFoldDB" id="R0JHR0"/>
<evidence type="ECO:0000313" key="2">
    <source>
        <dbReference type="EMBL" id="EOA96516.1"/>
    </source>
</evidence>
<organism evidence="2 3">
    <name type="scientific">Anas platyrhynchos</name>
    <name type="common">Mallard</name>
    <name type="synonym">Anas boschas</name>
    <dbReference type="NCBI Taxonomy" id="8839"/>
    <lineage>
        <taxon>Eukaryota</taxon>
        <taxon>Metazoa</taxon>
        <taxon>Chordata</taxon>
        <taxon>Craniata</taxon>
        <taxon>Vertebrata</taxon>
        <taxon>Euteleostomi</taxon>
        <taxon>Archelosauria</taxon>
        <taxon>Archosauria</taxon>
        <taxon>Dinosauria</taxon>
        <taxon>Saurischia</taxon>
        <taxon>Theropoda</taxon>
        <taxon>Coelurosauria</taxon>
        <taxon>Aves</taxon>
        <taxon>Neognathae</taxon>
        <taxon>Galloanserae</taxon>
        <taxon>Anseriformes</taxon>
        <taxon>Anatidae</taxon>
        <taxon>Anatinae</taxon>
        <taxon>Anas</taxon>
    </lineage>
</organism>
<gene>
    <name evidence="2" type="ORF">Anapl_17798</name>
</gene>
<keyword evidence="3" id="KW-1185">Reference proteome</keyword>
<feature type="compositionally biased region" description="Polar residues" evidence="1">
    <location>
        <begin position="1"/>
        <end position="11"/>
    </location>
</feature>
<dbReference type="Proteomes" id="UP000296049">
    <property type="component" value="Unassembled WGS sequence"/>
</dbReference>
<reference evidence="3" key="1">
    <citation type="journal article" date="2013" name="Nat. Genet.">
        <title>The duck genome and transcriptome provide insight into an avian influenza virus reservoir species.</title>
        <authorList>
            <person name="Huang Y."/>
            <person name="Li Y."/>
            <person name="Burt D.W."/>
            <person name="Chen H."/>
            <person name="Zhang Y."/>
            <person name="Qian W."/>
            <person name="Kim H."/>
            <person name="Gan S."/>
            <person name="Zhao Y."/>
            <person name="Li J."/>
            <person name="Yi K."/>
            <person name="Feng H."/>
            <person name="Zhu P."/>
            <person name="Li B."/>
            <person name="Liu Q."/>
            <person name="Fairley S."/>
            <person name="Magor K.E."/>
            <person name="Du Z."/>
            <person name="Hu X."/>
            <person name="Goodman L."/>
            <person name="Tafer H."/>
            <person name="Vignal A."/>
            <person name="Lee T."/>
            <person name="Kim K.W."/>
            <person name="Sheng Z."/>
            <person name="An Y."/>
            <person name="Searle S."/>
            <person name="Herrero J."/>
            <person name="Groenen M.A."/>
            <person name="Crooijmans R.P."/>
            <person name="Faraut T."/>
            <person name="Cai Q."/>
            <person name="Webster R.G."/>
            <person name="Aldridge J.R."/>
            <person name="Warren W.C."/>
            <person name="Bartschat S."/>
            <person name="Kehr S."/>
            <person name="Marz M."/>
            <person name="Stadler P.F."/>
            <person name="Smith J."/>
            <person name="Kraus R.H."/>
            <person name="Zhao Y."/>
            <person name="Ren L."/>
            <person name="Fei J."/>
            <person name="Morisson M."/>
            <person name="Kaiser P."/>
            <person name="Griffin D.K."/>
            <person name="Rao M."/>
            <person name="Pitel F."/>
            <person name="Wang J."/>
            <person name="Li N."/>
        </authorList>
    </citation>
    <scope>NUCLEOTIDE SEQUENCE [LARGE SCALE GENOMIC DNA]</scope>
</reference>